<dbReference type="Proteomes" id="UP001239085">
    <property type="component" value="Unassembled WGS sequence"/>
</dbReference>
<dbReference type="RefSeq" id="WP_307362529.1">
    <property type="nucleotide sequence ID" value="NZ_JAUSXK010000001.1"/>
</dbReference>
<accession>A0ABU0PBA4</accession>
<gene>
    <name evidence="1" type="ORF">QFZ46_002771</name>
</gene>
<organism evidence="1 2">
    <name type="scientific">Microbacterium murale</name>
    <dbReference type="NCBI Taxonomy" id="1081040"/>
    <lineage>
        <taxon>Bacteria</taxon>
        <taxon>Bacillati</taxon>
        <taxon>Actinomycetota</taxon>
        <taxon>Actinomycetes</taxon>
        <taxon>Micrococcales</taxon>
        <taxon>Microbacteriaceae</taxon>
        <taxon>Microbacterium</taxon>
    </lineage>
</organism>
<name>A0ABU0PBA4_9MICO</name>
<evidence type="ECO:0000313" key="2">
    <source>
        <dbReference type="Proteomes" id="UP001239085"/>
    </source>
</evidence>
<comment type="caution">
    <text evidence="1">The sequence shown here is derived from an EMBL/GenBank/DDBJ whole genome shotgun (WGS) entry which is preliminary data.</text>
</comment>
<evidence type="ECO:0000313" key="1">
    <source>
        <dbReference type="EMBL" id="MDQ0644611.1"/>
    </source>
</evidence>
<keyword evidence="2" id="KW-1185">Reference proteome</keyword>
<sequence>MDSMETTPISLDVRIEFSRAAIEVIARRLGIRVLHIKGSTLDSTLRRRRRSGTDVDAIVDPLSVPAMHDALIGHDWTLYSSFTEGSPFGHAQTYHHAEWGYVDLHRRFPGIALPDQDAFDVLWAGHGTHFAAGIECAVPSVDAQAVLFVLNAARDLDVLGEEARALWSAQGEEARIRRSRLVRMLHAEVAFGAGLGDLERYRDRREYLLWKTVSQGGGRLAEWWGRIKAAPTFGDALRTAAQAPRVNRAVLAHELGREPRPIDVLFAFARRIDAALRSIRPRPRGRS</sequence>
<evidence type="ECO:0008006" key="3">
    <source>
        <dbReference type="Google" id="ProtNLM"/>
    </source>
</evidence>
<proteinExistence type="predicted"/>
<reference evidence="1 2" key="1">
    <citation type="submission" date="2023-07" db="EMBL/GenBank/DDBJ databases">
        <title>Comparative genomics of wheat-associated soil bacteria to identify genetic determinants of phenazine resistance.</title>
        <authorList>
            <person name="Mouncey N."/>
        </authorList>
    </citation>
    <scope>NUCLEOTIDE SEQUENCE [LARGE SCALE GENOMIC DNA]</scope>
    <source>
        <strain evidence="1 2">W2I7</strain>
    </source>
</reference>
<protein>
    <recommendedName>
        <fullName evidence="3">2-nitropropane dioxygenase</fullName>
    </recommendedName>
</protein>
<dbReference type="EMBL" id="JAUSXK010000001">
    <property type="protein sequence ID" value="MDQ0644611.1"/>
    <property type="molecule type" value="Genomic_DNA"/>
</dbReference>